<name>A0ABX7DSA7_9FLAO</name>
<dbReference type="RefSeq" id="WP_202336305.1">
    <property type="nucleotide sequence ID" value="NZ_CP068439.1"/>
</dbReference>
<keyword evidence="1" id="KW-1133">Transmembrane helix</keyword>
<feature type="transmembrane region" description="Helical" evidence="1">
    <location>
        <begin position="7"/>
        <end position="30"/>
    </location>
</feature>
<reference evidence="2 3" key="1">
    <citation type="submission" date="2021-01" db="EMBL/GenBank/DDBJ databases">
        <title>Aequorivita sp. strain KX20305, a bacterium isolated from the sediment collected at a cold seep field in South China Sea.</title>
        <authorList>
            <person name="Zhang H."/>
            <person name="Li C."/>
        </authorList>
    </citation>
    <scope>NUCLEOTIDE SEQUENCE [LARGE SCALE GENOMIC DNA]</scope>
    <source>
        <strain evidence="2 3">KX20305</strain>
    </source>
</reference>
<proteinExistence type="predicted"/>
<keyword evidence="1" id="KW-0472">Membrane</keyword>
<evidence type="ECO:0008006" key="4">
    <source>
        <dbReference type="Google" id="ProtNLM"/>
    </source>
</evidence>
<gene>
    <name evidence="2" type="ORF">JK629_14430</name>
</gene>
<keyword evidence="1" id="KW-0812">Transmembrane</keyword>
<evidence type="ECO:0000313" key="3">
    <source>
        <dbReference type="Proteomes" id="UP000629420"/>
    </source>
</evidence>
<dbReference type="EMBL" id="CP068439">
    <property type="protein sequence ID" value="QQX76501.1"/>
    <property type="molecule type" value="Genomic_DNA"/>
</dbReference>
<accession>A0ABX7DSA7</accession>
<organism evidence="2 3">
    <name type="scientific">Aequorivita iocasae</name>
    <dbReference type="NCBI Taxonomy" id="2803865"/>
    <lineage>
        <taxon>Bacteria</taxon>
        <taxon>Pseudomonadati</taxon>
        <taxon>Bacteroidota</taxon>
        <taxon>Flavobacteriia</taxon>
        <taxon>Flavobacteriales</taxon>
        <taxon>Flavobacteriaceae</taxon>
        <taxon>Aequorivita</taxon>
    </lineage>
</organism>
<evidence type="ECO:0000313" key="2">
    <source>
        <dbReference type="EMBL" id="QQX76501.1"/>
    </source>
</evidence>
<dbReference type="Proteomes" id="UP000629420">
    <property type="component" value="Chromosome"/>
</dbReference>
<protein>
    <recommendedName>
        <fullName evidence="4">Polymer-forming cytoskeletal protein</fullName>
    </recommendedName>
</protein>
<sequence>MLKAASLIYAIFIALLIGILCYSIVLMFSVQLNIDNHFDTKQDLLNNNRSAVEYFKAHYQEMDAKTSVTIFPQANNIETSFEISPWGLFKKVKISSFIKKDSISQIFLTGERHISSSPAIYLRDNDTELKISGKTEIQGDLYISDYGLKKTTITGNSGFYEPIFHGNIFKSEKVLPPVAKYEIKQPEYSELLLLEDIHESFVINAFDKKTKIIEANGILENIELKGNIILRSQDTLTIMPSAHMEDIIIEAPKVIFTAGTQGSAQVFSTHEILVGENVKLFYPSILVVNSNDFPTGRKNVTIGKNSIVEGAILLYGDGIVDEEKNKIILEIDSMVTGDIYCDGMCSIYGKIRGSVFTSSFLHKTEITEYKNLIFNGTVLSTEVPDFFFQVPLMDRFKSMEPLIIKKV</sequence>
<evidence type="ECO:0000256" key="1">
    <source>
        <dbReference type="SAM" id="Phobius"/>
    </source>
</evidence>
<keyword evidence="3" id="KW-1185">Reference proteome</keyword>